<name>A0A1B2ECP9_9HYPH</name>
<dbReference type="EMBL" id="CP016616">
    <property type="protein sequence ID" value="ANY77745.1"/>
    <property type="molecule type" value="Genomic_DNA"/>
</dbReference>
<proteinExistence type="predicted"/>
<accession>A0A1B2ECP9</accession>
<dbReference type="RefSeq" id="WP_099508731.1">
    <property type="nucleotide sequence ID" value="NZ_CP016616.1"/>
</dbReference>
<dbReference type="OrthoDB" id="8019321at2"/>
<gene>
    <name evidence="1" type="ORF">BB934_05435</name>
</gene>
<organism evidence="1">
    <name type="scientific">Microvirga ossetica</name>
    <dbReference type="NCBI Taxonomy" id="1882682"/>
    <lineage>
        <taxon>Bacteria</taxon>
        <taxon>Pseudomonadati</taxon>
        <taxon>Pseudomonadota</taxon>
        <taxon>Alphaproteobacteria</taxon>
        <taxon>Hyphomicrobiales</taxon>
        <taxon>Methylobacteriaceae</taxon>
        <taxon>Microvirga</taxon>
    </lineage>
</organism>
<dbReference type="AlphaFoldDB" id="A0A1B2ECP9"/>
<evidence type="ECO:0000313" key="1">
    <source>
        <dbReference type="EMBL" id="ANY77745.1"/>
    </source>
</evidence>
<reference evidence="1" key="1">
    <citation type="submission" date="2016-07" db="EMBL/GenBank/DDBJ databases">
        <title>Microvirga ossetica sp. nov. a new species of rhizobia isolated from root nodules of the legume species Vicia alpestris Steven originated from North Ossetia region in the Caucasus.</title>
        <authorList>
            <person name="Safronova V.I."/>
            <person name="Kuznetsova I.G."/>
            <person name="Sazanova A.L."/>
            <person name="Belimov A."/>
            <person name="Andronov E."/>
            <person name="Osledkin Y.S."/>
            <person name="Onishchuk O.P."/>
            <person name="Kurchak O.N."/>
            <person name="Shaposhnikov A.I."/>
            <person name="Willems A."/>
            <person name="Tikhonovich I.A."/>
        </authorList>
    </citation>
    <scope>NUCLEOTIDE SEQUENCE [LARGE SCALE GENOMIC DNA]</scope>
    <source>
        <strain evidence="1">V5/3M</strain>
    </source>
</reference>
<protein>
    <submittedName>
        <fullName evidence="1">Uncharacterized protein</fullName>
    </submittedName>
</protein>
<sequence>MALTGRFNLRKTLTGRIVLQVEEEVTGFWSRMTGRTKLHRRWRDANVLDLAAPELRSLVDLRFRPRYMPQTNETPQQEWPKSPQPLEAIPAQTLHYETHPEDGRFSTH</sequence>
<dbReference type="KEGG" id="moc:BB934_05435"/>